<dbReference type="Proteomes" id="UP001565927">
    <property type="component" value="Unassembled WGS sequence"/>
</dbReference>
<comment type="caution">
    <text evidence="1">The sequence shown here is derived from an EMBL/GenBank/DDBJ whole genome shotgun (WGS) entry which is preliminary data.</text>
</comment>
<sequence length="107" mass="10704">MPTPPPPLLVAATSAYLANCALGTAVATGLVDTSGARWVHHAVFVATATLTAAAGADLARRRSGAFWRLAPVAAPLLAIPSTPARSGWHPVIALTAAPAYAAALRGA</sequence>
<dbReference type="EMBL" id="JBGFTU010000002">
    <property type="protein sequence ID" value="MEZ0163484.1"/>
    <property type="molecule type" value="Genomic_DNA"/>
</dbReference>
<name>A0ABV4GW18_9ACTN</name>
<organism evidence="1 2">
    <name type="scientific">Kineococcus halophytocola</name>
    <dbReference type="NCBI Taxonomy" id="3234027"/>
    <lineage>
        <taxon>Bacteria</taxon>
        <taxon>Bacillati</taxon>
        <taxon>Actinomycetota</taxon>
        <taxon>Actinomycetes</taxon>
        <taxon>Kineosporiales</taxon>
        <taxon>Kineosporiaceae</taxon>
        <taxon>Kineococcus</taxon>
    </lineage>
</organism>
<proteinExistence type="predicted"/>
<evidence type="ECO:0000313" key="1">
    <source>
        <dbReference type="EMBL" id="MEZ0163484.1"/>
    </source>
</evidence>
<accession>A0ABV4GW18</accession>
<reference evidence="1 2" key="1">
    <citation type="submission" date="2024-07" db="EMBL/GenBank/DDBJ databases">
        <authorList>
            <person name="Thanompreechachai J."/>
            <person name="Duangmal K."/>
        </authorList>
    </citation>
    <scope>NUCLEOTIDE SEQUENCE [LARGE SCALE GENOMIC DNA]</scope>
    <source>
        <strain evidence="1 2">LSe6-4</strain>
    </source>
</reference>
<protein>
    <submittedName>
        <fullName evidence="1">Uncharacterized protein</fullName>
    </submittedName>
</protein>
<dbReference type="RefSeq" id="WP_370439745.1">
    <property type="nucleotide sequence ID" value="NZ_JBGFTU010000002.1"/>
</dbReference>
<evidence type="ECO:0000313" key="2">
    <source>
        <dbReference type="Proteomes" id="UP001565927"/>
    </source>
</evidence>
<keyword evidence="2" id="KW-1185">Reference proteome</keyword>
<gene>
    <name evidence="1" type="ORF">AB2L27_01745</name>
</gene>